<dbReference type="AlphaFoldDB" id="A0AAD3XIS9"/>
<evidence type="ECO:0000256" key="1">
    <source>
        <dbReference type="SAM" id="MobiDB-lite"/>
    </source>
</evidence>
<keyword evidence="3" id="KW-1185">Reference proteome</keyword>
<name>A0AAD3XIS9_NEPGR</name>
<proteinExistence type="predicted"/>
<reference evidence="2" key="1">
    <citation type="submission" date="2023-05" db="EMBL/GenBank/DDBJ databases">
        <title>Nepenthes gracilis genome sequencing.</title>
        <authorList>
            <person name="Fukushima K."/>
        </authorList>
    </citation>
    <scope>NUCLEOTIDE SEQUENCE</scope>
    <source>
        <strain evidence="2">SING2019-196</strain>
    </source>
</reference>
<feature type="region of interest" description="Disordered" evidence="1">
    <location>
        <begin position="64"/>
        <end position="96"/>
    </location>
</feature>
<protein>
    <submittedName>
        <fullName evidence="2">Uncharacterized protein</fullName>
    </submittedName>
</protein>
<evidence type="ECO:0000313" key="2">
    <source>
        <dbReference type="EMBL" id="GMH06118.1"/>
    </source>
</evidence>
<dbReference type="Proteomes" id="UP001279734">
    <property type="component" value="Unassembled WGS sequence"/>
</dbReference>
<sequence>MPLQLRQIHQVLALLQLSKQDNAIHSLHEATIGKPANGILNAKSDESRCGRRNLPDPIRVHEMPKRIATGSQNKKGNGQVIDQSQSSHQIPTPAYI</sequence>
<accession>A0AAD3XIS9</accession>
<dbReference type="EMBL" id="BSYO01000006">
    <property type="protein sequence ID" value="GMH06118.1"/>
    <property type="molecule type" value="Genomic_DNA"/>
</dbReference>
<feature type="region of interest" description="Disordered" evidence="1">
    <location>
        <begin position="37"/>
        <end position="56"/>
    </location>
</feature>
<comment type="caution">
    <text evidence="2">The sequence shown here is derived from an EMBL/GenBank/DDBJ whole genome shotgun (WGS) entry which is preliminary data.</text>
</comment>
<organism evidence="2 3">
    <name type="scientific">Nepenthes gracilis</name>
    <name type="common">Slender pitcher plant</name>
    <dbReference type="NCBI Taxonomy" id="150966"/>
    <lineage>
        <taxon>Eukaryota</taxon>
        <taxon>Viridiplantae</taxon>
        <taxon>Streptophyta</taxon>
        <taxon>Embryophyta</taxon>
        <taxon>Tracheophyta</taxon>
        <taxon>Spermatophyta</taxon>
        <taxon>Magnoliopsida</taxon>
        <taxon>eudicotyledons</taxon>
        <taxon>Gunneridae</taxon>
        <taxon>Pentapetalae</taxon>
        <taxon>Caryophyllales</taxon>
        <taxon>Nepenthaceae</taxon>
        <taxon>Nepenthes</taxon>
    </lineage>
</organism>
<evidence type="ECO:0000313" key="3">
    <source>
        <dbReference type="Proteomes" id="UP001279734"/>
    </source>
</evidence>
<gene>
    <name evidence="2" type="ORF">Nepgr_007958</name>
</gene>
<feature type="compositionally biased region" description="Polar residues" evidence="1">
    <location>
        <begin position="69"/>
        <end position="90"/>
    </location>
</feature>